<gene>
    <name evidence="14" type="primary">LOC120270130</name>
</gene>
<dbReference type="HAMAP" id="MF_00138">
    <property type="entry name" value="GARS"/>
    <property type="match status" value="1"/>
</dbReference>
<evidence type="ECO:0000256" key="11">
    <source>
        <dbReference type="PROSITE-ProRule" id="PRU00409"/>
    </source>
</evidence>
<dbReference type="EC" id="6.3.4.13" evidence="2"/>
<dbReference type="SMART" id="SM01209">
    <property type="entry name" value="GARS_A"/>
    <property type="match status" value="1"/>
</dbReference>
<dbReference type="GO" id="GO:0006164">
    <property type="term" value="P:purine nucleotide biosynthetic process"/>
    <property type="evidence" value="ECO:0007669"/>
    <property type="project" value="UniProtKB-KW"/>
</dbReference>
<dbReference type="PANTHER" id="PTHR43472">
    <property type="entry name" value="PHOSPHORIBOSYLAMINE--GLYCINE LIGASE"/>
    <property type="match status" value="1"/>
</dbReference>
<dbReference type="AlphaFoldDB" id="A0AB40C3V1"/>
<reference evidence="14" key="1">
    <citation type="submission" date="2025-08" db="UniProtKB">
        <authorList>
            <consortium name="RefSeq"/>
        </authorList>
    </citation>
    <scope>IDENTIFICATION</scope>
</reference>
<evidence type="ECO:0000256" key="8">
    <source>
        <dbReference type="ARBA" id="ARBA00042242"/>
    </source>
</evidence>
<dbReference type="FunFam" id="3.30.1490.20:FF:000006">
    <property type="entry name" value="phosphoribosylamine--glycine ligase, chloroplastic-like"/>
    <property type="match status" value="1"/>
</dbReference>
<comment type="catalytic activity">
    <reaction evidence="10">
        <text>5-phospho-beta-D-ribosylamine + glycine + ATP = N(1)-(5-phospho-beta-D-ribosyl)glycinamide + ADP + phosphate + H(+)</text>
        <dbReference type="Rhea" id="RHEA:17453"/>
        <dbReference type="ChEBI" id="CHEBI:15378"/>
        <dbReference type="ChEBI" id="CHEBI:30616"/>
        <dbReference type="ChEBI" id="CHEBI:43474"/>
        <dbReference type="ChEBI" id="CHEBI:57305"/>
        <dbReference type="ChEBI" id="CHEBI:58681"/>
        <dbReference type="ChEBI" id="CHEBI:143788"/>
        <dbReference type="ChEBI" id="CHEBI:456216"/>
        <dbReference type="EC" id="6.3.4.13"/>
    </reaction>
</comment>
<dbReference type="Gene3D" id="3.40.50.20">
    <property type="match status" value="1"/>
</dbReference>
<evidence type="ECO:0000256" key="6">
    <source>
        <dbReference type="ARBA" id="ARBA00022840"/>
    </source>
</evidence>
<evidence type="ECO:0000313" key="14">
    <source>
        <dbReference type="RefSeq" id="XP_039133083.1"/>
    </source>
</evidence>
<dbReference type="InterPro" id="IPR020559">
    <property type="entry name" value="PRibGlycinamide_synth_CS"/>
</dbReference>
<dbReference type="PROSITE" id="PS00184">
    <property type="entry name" value="GARS"/>
    <property type="match status" value="1"/>
</dbReference>
<dbReference type="GO" id="GO:0009113">
    <property type="term" value="P:purine nucleobase biosynthetic process"/>
    <property type="evidence" value="ECO:0007669"/>
    <property type="project" value="InterPro"/>
</dbReference>
<dbReference type="Gene3D" id="3.90.600.10">
    <property type="entry name" value="Phosphoribosylglycinamide synthetase, C-terminal domain"/>
    <property type="match status" value="1"/>
</dbReference>
<dbReference type="PROSITE" id="PS50975">
    <property type="entry name" value="ATP_GRASP"/>
    <property type="match status" value="1"/>
</dbReference>
<dbReference type="InterPro" id="IPR011054">
    <property type="entry name" value="Rudment_hybrid_motif"/>
</dbReference>
<dbReference type="FunFam" id="3.90.600.10:FF:000001">
    <property type="entry name" value="Trifunctional purine biosynthetic protein adenosine-3"/>
    <property type="match status" value="1"/>
</dbReference>
<dbReference type="InterPro" id="IPR016185">
    <property type="entry name" value="PreATP-grasp_dom_sf"/>
</dbReference>
<dbReference type="SUPFAM" id="SSF52440">
    <property type="entry name" value="PreATP-grasp domain"/>
    <property type="match status" value="1"/>
</dbReference>
<feature type="domain" description="ATP-grasp" evidence="12">
    <location>
        <begin position="205"/>
        <end position="413"/>
    </location>
</feature>
<dbReference type="FunFam" id="3.30.470.20:FF:000031">
    <property type="entry name" value="Phosphoribosylamine--glycine ligase"/>
    <property type="match status" value="1"/>
</dbReference>
<evidence type="ECO:0000256" key="4">
    <source>
        <dbReference type="ARBA" id="ARBA00022741"/>
    </source>
</evidence>
<comment type="pathway">
    <text evidence="1">Purine metabolism; IMP biosynthesis via de novo pathway; N(1)-(5-phospho-D-ribosyl)glycinamide from 5-phospho-alpha-D-ribose 1-diphosphate: step 2/2.</text>
</comment>
<evidence type="ECO:0000256" key="2">
    <source>
        <dbReference type="ARBA" id="ARBA00013255"/>
    </source>
</evidence>
<dbReference type="SUPFAM" id="SSF51246">
    <property type="entry name" value="Rudiment single hybrid motif"/>
    <property type="match status" value="1"/>
</dbReference>
<dbReference type="InterPro" id="IPR011761">
    <property type="entry name" value="ATP-grasp"/>
</dbReference>
<dbReference type="InterPro" id="IPR037123">
    <property type="entry name" value="PRibGlycinamide_synth_C_sf"/>
</dbReference>
<proteinExistence type="inferred from homology"/>
<dbReference type="Pfam" id="PF01071">
    <property type="entry name" value="GARS_A"/>
    <property type="match status" value="1"/>
</dbReference>
<dbReference type="Pfam" id="PF02844">
    <property type="entry name" value="GARS_N"/>
    <property type="match status" value="1"/>
</dbReference>
<dbReference type="GO" id="GO:0046872">
    <property type="term" value="F:metal ion binding"/>
    <property type="evidence" value="ECO:0007669"/>
    <property type="project" value="InterPro"/>
</dbReference>
<evidence type="ECO:0000256" key="1">
    <source>
        <dbReference type="ARBA" id="ARBA00005174"/>
    </source>
</evidence>
<dbReference type="PANTHER" id="PTHR43472:SF1">
    <property type="entry name" value="PHOSPHORIBOSYLAMINE--GLYCINE LIGASE, CHLOROPLASTIC"/>
    <property type="match status" value="1"/>
</dbReference>
<dbReference type="Gene3D" id="3.30.1490.20">
    <property type="entry name" value="ATP-grasp fold, A domain"/>
    <property type="match status" value="1"/>
</dbReference>
<keyword evidence="4 11" id="KW-0547">Nucleotide-binding</keyword>
<dbReference type="SMART" id="SM01210">
    <property type="entry name" value="GARS_C"/>
    <property type="match status" value="1"/>
</dbReference>
<dbReference type="SUPFAM" id="SSF56059">
    <property type="entry name" value="Glutathione synthetase ATP-binding domain-like"/>
    <property type="match status" value="1"/>
</dbReference>
<evidence type="ECO:0000313" key="13">
    <source>
        <dbReference type="Proteomes" id="UP001515500"/>
    </source>
</evidence>
<dbReference type="GO" id="GO:0005524">
    <property type="term" value="F:ATP binding"/>
    <property type="evidence" value="ECO:0007669"/>
    <property type="project" value="UniProtKB-UniRule"/>
</dbReference>
<dbReference type="InterPro" id="IPR000115">
    <property type="entry name" value="PRibGlycinamide_synth"/>
</dbReference>
<dbReference type="GO" id="GO:0004637">
    <property type="term" value="F:phosphoribosylamine-glycine ligase activity"/>
    <property type="evidence" value="ECO:0007669"/>
    <property type="project" value="UniProtKB-EC"/>
</dbReference>
<dbReference type="InterPro" id="IPR020562">
    <property type="entry name" value="PRibGlycinamide_synth_N"/>
</dbReference>
<dbReference type="InterPro" id="IPR013815">
    <property type="entry name" value="ATP_grasp_subdomain_1"/>
</dbReference>
<dbReference type="Gene3D" id="3.30.470.20">
    <property type="entry name" value="ATP-grasp fold, B domain"/>
    <property type="match status" value="1"/>
</dbReference>
<evidence type="ECO:0000256" key="10">
    <source>
        <dbReference type="ARBA" id="ARBA00047843"/>
    </source>
</evidence>
<dbReference type="Pfam" id="PF02843">
    <property type="entry name" value="GARS_C"/>
    <property type="match status" value="1"/>
</dbReference>
<sequence>MACVGCHVGGSLSFLGSRAGRKLAGNPFCCGGSNSLVSFVGHSSWKSFASVCVVKPFICTRSEFIVSASKRSGANSDKFSYLSNANGSLKVSEDRVVVLVIGGGGREHALCYALQRSPSCDAVFCAPGNAGIAQSGNATCISDLDISDSQAVISFCHKWGVGLVVIGPEAPLVAGLANDLFKAGIPTFGPSSEAAVLEGSKDFMKKLCDKYDIPTAKYQTFTDPSNAKEYVRQQGAPIVVKADGLAAGKGVIVAMTVEEAFEAIDSMLVSGAFGSAGSRVIIEEFLEGEEASFFAIVDGETALPLESAQDHKRVGDGDTGPNTGGMGAYSPAPVLTKELQSVVMESIIYPTVKGMAAEGCKFVGVLYAGLMIEKKTGLPKLIEYNVRFGDPECQVLMMRLESDLAQVLLAACRGELDNVSLNWSPGSAMVVVMASKGYPGSYKKGTVIKNLEEAELVAPMVKIFHAGTALDSDSNFIATGGRVLGVTAKGKDLAEARSKAYDAVGAISWPEGFFRQDIGWRALPERQSSR</sequence>
<protein>
    <recommendedName>
        <fullName evidence="2">phosphoribosylamine--glycine ligase</fullName>
        <ecNumber evidence="2">6.3.4.13</ecNumber>
    </recommendedName>
    <alternativeName>
        <fullName evidence="8">Glycinamide ribonucleotide synthetase</fullName>
    </alternativeName>
    <alternativeName>
        <fullName evidence="9">Phosphoribosylglycinamide synthetase</fullName>
    </alternativeName>
</protein>
<dbReference type="RefSeq" id="XP_039133083.1">
    <property type="nucleotide sequence ID" value="XM_039277149.1"/>
</dbReference>
<keyword evidence="6 11" id="KW-0067">ATP-binding</keyword>
<evidence type="ECO:0000256" key="5">
    <source>
        <dbReference type="ARBA" id="ARBA00022755"/>
    </source>
</evidence>
<dbReference type="InterPro" id="IPR020561">
    <property type="entry name" value="PRibGlycinamid_synth_ATP-grasp"/>
</dbReference>
<dbReference type="InterPro" id="IPR020560">
    <property type="entry name" value="PRibGlycinamide_synth_C-dom"/>
</dbReference>
<accession>A0AB40C3V1</accession>
<keyword evidence="5" id="KW-0658">Purine biosynthesis</keyword>
<evidence type="ECO:0000256" key="9">
    <source>
        <dbReference type="ARBA" id="ARBA00042864"/>
    </source>
</evidence>
<dbReference type="GeneID" id="120270130"/>
<keyword evidence="13" id="KW-1185">Reference proteome</keyword>
<keyword evidence="3 14" id="KW-0436">Ligase</keyword>
<dbReference type="Proteomes" id="UP001515500">
    <property type="component" value="Chromosome 10"/>
</dbReference>
<evidence type="ECO:0000256" key="7">
    <source>
        <dbReference type="ARBA" id="ARBA00038345"/>
    </source>
</evidence>
<comment type="similarity">
    <text evidence="7">Belongs to the GARS family.</text>
</comment>
<evidence type="ECO:0000256" key="3">
    <source>
        <dbReference type="ARBA" id="ARBA00022598"/>
    </source>
</evidence>
<organism evidence="13 14">
    <name type="scientific">Dioscorea cayennensis subsp. rotundata</name>
    <name type="common">White Guinea yam</name>
    <name type="synonym">Dioscorea rotundata</name>
    <dbReference type="NCBI Taxonomy" id="55577"/>
    <lineage>
        <taxon>Eukaryota</taxon>
        <taxon>Viridiplantae</taxon>
        <taxon>Streptophyta</taxon>
        <taxon>Embryophyta</taxon>
        <taxon>Tracheophyta</taxon>
        <taxon>Spermatophyta</taxon>
        <taxon>Magnoliopsida</taxon>
        <taxon>Liliopsida</taxon>
        <taxon>Dioscoreales</taxon>
        <taxon>Dioscoreaceae</taxon>
        <taxon>Dioscorea</taxon>
    </lineage>
</organism>
<evidence type="ECO:0000259" key="12">
    <source>
        <dbReference type="PROSITE" id="PS50975"/>
    </source>
</evidence>
<dbReference type="NCBIfam" id="TIGR00877">
    <property type="entry name" value="purD"/>
    <property type="match status" value="1"/>
</dbReference>
<name>A0AB40C3V1_DIOCR</name>